<gene>
    <name evidence="3" type="ORF">FOZ63_009057</name>
</gene>
<dbReference type="EMBL" id="JABANO010030225">
    <property type="protein sequence ID" value="KAF4712241.1"/>
    <property type="molecule type" value="Genomic_DNA"/>
</dbReference>
<keyword evidence="1" id="KW-0175">Coiled coil</keyword>
<reference evidence="3 4" key="1">
    <citation type="submission" date="2020-04" db="EMBL/GenBank/DDBJ databases">
        <title>Perkinsus olseni comparative genomics.</title>
        <authorList>
            <person name="Bogema D.R."/>
        </authorList>
    </citation>
    <scope>NUCLEOTIDE SEQUENCE [LARGE SCALE GENOMIC DNA]</scope>
    <source>
        <strain evidence="3 4">ATCC PRA-207</strain>
    </source>
</reference>
<evidence type="ECO:0000313" key="4">
    <source>
        <dbReference type="Proteomes" id="UP000553632"/>
    </source>
</evidence>
<name>A0A7J6QVT0_PEROL</name>
<dbReference type="AlphaFoldDB" id="A0A7J6QVT0"/>
<organism evidence="3 4">
    <name type="scientific">Perkinsus olseni</name>
    <name type="common">Perkinsus atlanticus</name>
    <dbReference type="NCBI Taxonomy" id="32597"/>
    <lineage>
        <taxon>Eukaryota</taxon>
        <taxon>Sar</taxon>
        <taxon>Alveolata</taxon>
        <taxon>Perkinsozoa</taxon>
        <taxon>Perkinsea</taxon>
        <taxon>Perkinsida</taxon>
        <taxon>Perkinsidae</taxon>
        <taxon>Perkinsus</taxon>
    </lineage>
</organism>
<comment type="caution">
    <text evidence="3">The sequence shown here is derived from an EMBL/GenBank/DDBJ whole genome shotgun (WGS) entry which is preliminary data.</text>
</comment>
<keyword evidence="4" id="KW-1185">Reference proteome</keyword>
<feature type="non-terminal residue" evidence="3">
    <location>
        <position position="1"/>
    </location>
</feature>
<feature type="coiled-coil region" evidence="1">
    <location>
        <begin position="260"/>
        <end position="287"/>
    </location>
</feature>
<accession>A0A7J6QVT0</accession>
<feature type="compositionally biased region" description="Polar residues" evidence="2">
    <location>
        <begin position="117"/>
        <end position="126"/>
    </location>
</feature>
<evidence type="ECO:0000256" key="1">
    <source>
        <dbReference type="SAM" id="Coils"/>
    </source>
</evidence>
<evidence type="ECO:0000256" key="2">
    <source>
        <dbReference type="SAM" id="MobiDB-lite"/>
    </source>
</evidence>
<evidence type="ECO:0000313" key="3">
    <source>
        <dbReference type="EMBL" id="KAF4712241.1"/>
    </source>
</evidence>
<dbReference type="Proteomes" id="UP000553632">
    <property type="component" value="Unassembled WGS sequence"/>
</dbReference>
<protein>
    <submittedName>
        <fullName evidence="3">Uncharacterized protein</fullName>
    </submittedName>
</protein>
<proteinExistence type="predicted"/>
<sequence length="302" mass="33923">MDGIGVGECGAIFCSTRRPCIIPYNCPKSVSPSWESFYVADVLHLGEGDGSLALSAWPNASAMSSKDRSNGQDCFRKIGTDEEELTMANSDRDGCMGRARRVLDVSDTALRHYGRQSAETQTSQNEAVHDGRSSRPAGVAMLDRLFEKHSYERFLETDWMLERWKLKGKEEGTDFGERIAQLANSTVEERWVGEILGATEVVLGRIHRTSQMIREARLPKDREEWLAGGPRGIYVLATAKACGEALRDLETWFSLLVSLLEVYQRQLSGLSKKVTRLERTVKGLRGNSRKVRLEDRRIGQKH</sequence>
<feature type="region of interest" description="Disordered" evidence="2">
    <location>
        <begin position="115"/>
        <end position="134"/>
    </location>
</feature>